<keyword evidence="4" id="KW-0812">Transmembrane</keyword>
<dbReference type="PANTHER" id="PTHR43343">
    <property type="entry name" value="PEPTIDASE S12"/>
    <property type="match status" value="1"/>
</dbReference>
<dbReference type="PANTHER" id="PTHR43343:SF3">
    <property type="entry name" value="PROTEASE DO-LIKE 8, CHLOROPLASTIC"/>
    <property type="match status" value="1"/>
</dbReference>
<organism evidence="5 6">
    <name type="scientific">Pseudaquabacterium rugosum</name>
    <dbReference type="NCBI Taxonomy" id="2984194"/>
    <lineage>
        <taxon>Bacteria</taxon>
        <taxon>Pseudomonadati</taxon>
        <taxon>Pseudomonadota</taxon>
        <taxon>Betaproteobacteria</taxon>
        <taxon>Burkholderiales</taxon>
        <taxon>Sphaerotilaceae</taxon>
        <taxon>Pseudaquabacterium</taxon>
    </lineage>
</organism>
<feature type="compositionally biased region" description="Pro residues" evidence="3">
    <location>
        <begin position="15"/>
        <end position="24"/>
    </location>
</feature>
<gene>
    <name evidence="5" type="ORF">AACH11_05690</name>
</gene>
<dbReference type="Gene3D" id="2.40.10.120">
    <property type="match status" value="1"/>
</dbReference>
<reference evidence="5 6" key="1">
    <citation type="submission" date="2024-04" db="EMBL/GenBank/DDBJ databases">
        <title>Novel species of the genus Ideonella isolated from streams.</title>
        <authorList>
            <person name="Lu H."/>
        </authorList>
    </citation>
    <scope>NUCLEOTIDE SEQUENCE [LARGE SCALE GENOMIC DNA]</scope>
    <source>
        <strain evidence="5 6">BYS139W</strain>
    </source>
</reference>
<dbReference type="RefSeq" id="WP_341373224.1">
    <property type="nucleotide sequence ID" value="NZ_JBBUTF010000004.1"/>
</dbReference>
<dbReference type="Pfam" id="PF13365">
    <property type="entry name" value="Trypsin_2"/>
    <property type="match status" value="1"/>
</dbReference>
<dbReference type="Proteomes" id="UP001368500">
    <property type="component" value="Unassembled WGS sequence"/>
</dbReference>
<feature type="transmembrane region" description="Helical" evidence="4">
    <location>
        <begin position="75"/>
        <end position="93"/>
    </location>
</feature>
<evidence type="ECO:0000313" key="5">
    <source>
        <dbReference type="EMBL" id="MEK8025449.1"/>
    </source>
</evidence>
<dbReference type="InterPro" id="IPR009003">
    <property type="entry name" value="Peptidase_S1_PA"/>
</dbReference>
<keyword evidence="4" id="KW-1133">Transmembrane helix</keyword>
<evidence type="ECO:0000256" key="2">
    <source>
        <dbReference type="ARBA" id="ARBA00022801"/>
    </source>
</evidence>
<feature type="region of interest" description="Disordered" evidence="3">
    <location>
        <begin position="146"/>
        <end position="178"/>
    </location>
</feature>
<dbReference type="InterPro" id="IPR001940">
    <property type="entry name" value="Peptidase_S1C"/>
</dbReference>
<dbReference type="SUPFAM" id="SSF50494">
    <property type="entry name" value="Trypsin-like serine proteases"/>
    <property type="match status" value="1"/>
</dbReference>
<feature type="compositionally biased region" description="Low complexity" evidence="3">
    <location>
        <begin position="25"/>
        <end position="50"/>
    </location>
</feature>
<feature type="region of interest" description="Disordered" evidence="3">
    <location>
        <begin position="1"/>
        <end position="51"/>
    </location>
</feature>
<evidence type="ECO:0000256" key="3">
    <source>
        <dbReference type="SAM" id="MobiDB-lite"/>
    </source>
</evidence>
<keyword evidence="1" id="KW-0645">Protease</keyword>
<sequence>MAPRTPLFSRSPSGAPRPGPPPEAAAPTRPVVADTGTAEAAGTTGTADTAVLSAGPARPTRLSRLIRPSARRERLYWALALLLTAVAAGWPGWAPRLGLTTPPPPLTLKRIEAELRASLVKQPLPPQTTAAYAAIAPSVVRIEGRARAHAEPPPPARNSRGPTRTQDRGTPGHGAGLSVGTGVVIVDTGLILTNLHVVDGADELTITFADGSDSPAQVVSRDASQDLAVLQASRIPDDLHAATLRSTQGLAPGEPVMAVGHPFGIGPSASAGVVSGLGRAFRSPGGSALSNLIQFDAAANPGNSGGPLVTLDGHVVGIVTAIMNPTSARTFIGIGFAVPIESAAGAVGMPPF</sequence>
<keyword evidence="4" id="KW-0472">Membrane</keyword>
<proteinExistence type="predicted"/>
<dbReference type="InterPro" id="IPR051201">
    <property type="entry name" value="Chloro_Bact_Ser_Proteases"/>
</dbReference>
<evidence type="ECO:0000313" key="6">
    <source>
        <dbReference type="Proteomes" id="UP001368500"/>
    </source>
</evidence>
<protein>
    <submittedName>
        <fullName evidence="5">Trypsin-like peptidase domain-containing protein</fullName>
    </submittedName>
</protein>
<dbReference type="EMBL" id="JBBUTF010000004">
    <property type="protein sequence ID" value="MEK8025449.1"/>
    <property type="molecule type" value="Genomic_DNA"/>
</dbReference>
<dbReference type="PRINTS" id="PR00834">
    <property type="entry name" value="PROTEASES2C"/>
</dbReference>
<evidence type="ECO:0000256" key="4">
    <source>
        <dbReference type="SAM" id="Phobius"/>
    </source>
</evidence>
<keyword evidence="2" id="KW-0378">Hydrolase</keyword>
<accession>A0ABU9B6D3</accession>
<keyword evidence="6" id="KW-1185">Reference proteome</keyword>
<evidence type="ECO:0000256" key="1">
    <source>
        <dbReference type="ARBA" id="ARBA00022670"/>
    </source>
</evidence>
<name>A0ABU9B6D3_9BURK</name>
<comment type="caution">
    <text evidence="5">The sequence shown here is derived from an EMBL/GenBank/DDBJ whole genome shotgun (WGS) entry which is preliminary data.</text>
</comment>